<dbReference type="EMBL" id="BSXS01014229">
    <property type="protein sequence ID" value="GMF05152.1"/>
    <property type="molecule type" value="Genomic_DNA"/>
</dbReference>
<keyword evidence="2" id="KW-1185">Reference proteome</keyword>
<accession>A0ACB5U920</accession>
<comment type="caution">
    <text evidence="1">The sequence shown here is derived from an EMBL/GenBank/DDBJ whole genome shotgun (WGS) entry which is preliminary data.</text>
</comment>
<evidence type="ECO:0000313" key="2">
    <source>
        <dbReference type="Proteomes" id="UP001165064"/>
    </source>
</evidence>
<reference evidence="1" key="1">
    <citation type="submission" date="2023-04" db="EMBL/GenBank/DDBJ databases">
        <title>Ambrosiozyma monospora NBRC 10751.</title>
        <authorList>
            <person name="Ichikawa N."/>
            <person name="Sato H."/>
            <person name="Tonouchi N."/>
        </authorList>
    </citation>
    <scope>NUCLEOTIDE SEQUENCE</scope>
    <source>
        <strain evidence="1">NBRC 10751</strain>
    </source>
</reference>
<proteinExistence type="predicted"/>
<name>A0ACB5U920_AMBMO</name>
<evidence type="ECO:0000313" key="1">
    <source>
        <dbReference type="EMBL" id="GMF05152.1"/>
    </source>
</evidence>
<sequence length="259" mass="29239">MRSGVVGAVERFHKDKLTIKRTVDDSLSKLKTYKLRCDGIDEKILELKNKSDVKKNEIVKNANDLGKLVKKYVDKIDKESAYLDNERDLMTVQVYKSNIQLLNSQILFDTALSKFELINAKMNTLITGEEPSPEADTESQDIQARLEQCLKKAMKTRHLVEHIGSQKQETFDLSSITAKLDAEMDHPITPDVSVSSTAPYATYDSFPEFKIYTDATDLALMDLQHNSKHKMKNGSSAGFPSSMDSSTPMSPNYKINYMV</sequence>
<protein>
    <submittedName>
        <fullName evidence="1">Unnamed protein product</fullName>
    </submittedName>
</protein>
<gene>
    <name evidence="1" type="ORF">Amon02_001223300</name>
</gene>
<dbReference type="Proteomes" id="UP001165064">
    <property type="component" value="Unassembled WGS sequence"/>
</dbReference>
<organism evidence="1 2">
    <name type="scientific">Ambrosiozyma monospora</name>
    <name type="common">Yeast</name>
    <name type="synonym">Endomycopsis monosporus</name>
    <dbReference type="NCBI Taxonomy" id="43982"/>
    <lineage>
        <taxon>Eukaryota</taxon>
        <taxon>Fungi</taxon>
        <taxon>Dikarya</taxon>
        <taxon>Ascomycota</taxon>
        <taxon>Saccharomycotina</taxon>
        <taxon>Pichiomycetes</taxon>
        <taxon>Pichiales</taxon>
        <taxon>Pichiaceae</taxon>
        <taxon>Ambrosiozyma</taxon>
    </lineage>
</organism>